<comment type="caution">
    <text evidence="2">The sequence shown here is derived from an EMBL/GenBank/DDBJ whole genome shotgun (WGS) entry which is preliminary data.</text>
</comment>
<gene>
    <name evidence="2" type="ORF">FHS60_001701</name>
</gene>
<keyword evidence="1" id="KW-0472">Membrane</keyword>
<evidence type="ECO:0000313" key="3">
    <source>
        <dbReference type="Proteomes" id="UP000541425"/>
    </source>
</evidence>
<name>A0A7W5UKX0_9BACT</name>
<organism evidence="2 3">
    <name type="scientific">Alloprevotella rava</name>
    <dbReference type="NCBI Taxonomy" id="671218"/>
    <lineage>
        <taxon>Bacteria</taxon>
        <taxon>Pseudomonadati</taxon>
        <taxon>Bacteroidota</taxon>
        <taxon>Bacteroidia</taxon>
        <taxon>Bacteroidales</taxon>
        <taxon>Prevotellaceae</taxon>
        <taxon>Alloprevotella</taxon>
    </lineage>
</organism>
<dbReference type="Proteomes" id="UP000541425">
    <property type="component" value="Unassembled WGS sequence"/>
</dbReference>
<reference evidence="2 3" key="1">
    <citation type="submission" date="2020-08" db="EMBL/GenBank/DDBJ databases">
        <title>Genomic Encyclopedia of Type Strains, Phase IV (KMG-IV): sequencing the most valuable type-strain genomes for metagenomic binning, comparative biology and taxonomic classification.</title>
        <authorList>
            <person name="Goeker M."/>
        </authorList>
    </citation>
    <scope>NUCLEOTIDE SEQUENCE [LARGE SCALE GENOMIC DNA]</scope>
    <source>
        <strain evidence="2 3">DSM 22548</strain>
    </source>
</reference>
<feature type="transmembrane region" description="Helical" evidence="1">
    <location>
        <begin position="39"/>
        <end position="63"/>
    </location>
</feature>
<dbReference type="RefSeq" id="WP_183697370.1">
    <property type="nucleotide sequence ID" value="NZ_JACICA010000009.1"/>
</dbReference>
<keyword evidence="1" id="KW-0812">Transmembrane</keyword>
<dbReference type="EMBL" id="JACICA010000009">
    <property type="protein sequence ID" value="MBB3703221.1"/>
    <property type="molecule type" value="Genomic_DNA"/>
</dbReference>
<dbReference type="AlphaFoldDB" id="A0A7W5UKX0"/>
<keyword evidence="1" id="KW-1133">Transmembrane helix</keyword>
<protein>
    <recommendedName>
        <fullName evidence="4">Mobilization protein</fullName>
    </recommendedName>
</protein>
<evidence type="ECO:0008006" key="4">
    <source>
        <dbReference type="Google" id="ProtNLM"/>
    </source>
</evidence>
<dbReference type="PROSITE" id="PS51257">
    <property type="entry name" value="PROKAR_LIPOPROTEIN"/>
    <property type="match status" value="1"/>
</dbReference>
<sequence>MKPSSINDNYIPQIITLGCIALLSLAVRSTTLSCGADGFTAFCIFLICSVIFFLLFLAVQSLLEEFFGHIFRPQEREVIEPPKTTIPSPLPSNYEQFRQEAFQVKAREEQKKMEVVTSYTQRTLAAYMSEEELTKLCEQIIHYLSSEWSVENSQNIKVSSQLKSIDLMHFGWNISRPFGKKREDIALFLKHTFAHTLKDVEVSSIQRKLTNTEGKYLIHLCKDLVIDEHSTPLEKLSKSYLKVL</sequence>
<proteinExistence type="predicted"/>
<evidence type="ECO:0000256" key="1">
    <source>
        <dbReference type="SAM" id="Phobius"/>
    </source>
</evidence>
<evidence type="ECO:0000313" key="2">
    <source>
        <dbReference type="EMBL" id="MBB3703221.1"/>
    </source>
</evidence>
<accession>A0A7W5UKX0</accession>